<evidence type="ECO:0000256" key="1">
    <source>
        <dbReference type="SAM" id="SignalP"/>
    </source>
</evidence>
<dbReference type="EMBL" id="JACEFF010000864">
    <property type="protein sequence ID" value="KAH9629455.1"/>
    <property type="molecule type" value="Genomic_DNA"/>
</dbReference>
<comment type="caution">
    <text evidence="3">The sequence shown here is derived from an EMBL/GenBank/DDBJ whole genome shotgun (WGS) entry which is preliminary data.</text>
</comment>
<dbReference type="Pfam" id="PF11938">
    <property type="entry name" value="DUF3456"/>
    <property type="match status" value="1"/>
</dbReference>
<dbReference type="AlphaFoldDB" id="A0A922M3J3"/>
<feature type="chain" id="PRO_5037724958" description="DUF3456 domain-containing protein" evidence="1">
    <location>
        <begin position="24"/>
        <end position="185"/>
    </location>
</feature>
<keyword evidence="1" id="KW-0732">Signal</keyword>
<accession>A0A922M3J3</accession>
<protein>
    <recommendedName>
        <fullName evidence="2">DUF3456 domain-containing protein</fullName>
    </recommendedName>
</protein>
<name>A0A922M3J3_SPOEX</name>
<dbReference type="Proteomes" id="UP000814243">
    <property type="component" value="Unassembled WGS sequence"/>
</dbReference>
<sequence>MALIGILKQSFTILLLLCKLIGSKEYSPNANGDQKLSECRRCKVLTESFNHWLDKTSRGKYEGGDAAWEEAKLKSYARSEVRLVEIQEGLCSELKIHQDACYAVAEESEQVLEKWWFDVNSVSLDLYTWLCIETLQQCCPSNHYGLVLPVLKINIIKFVLVMANVMEQALGRGMVHASVEKDTKE</sequence>
<evidence type="ECO:0000313" key="4">
    <source>
        <dbReference type="Proteomes" id="UP000814243"/>
    </source>
</evidence>
<gene>
    <name evidence="3" type="ORF">HF086_015785</name>
</gene>
<feature type="signal peptide" evidence="1">
    <location>
        <begin position="1"/>
        <end position="23"/>
    </location>
</feature>
<proteinExistence type="predicted"/>
<evidence type="ECO:0000313" key="3">
    <source>
        <dbReference type="EMBL" id="KAH9629455.1"/>
    </source>
</evidence>
<reference evidence="3" key="1">
    <citation type="journal article" date="2021" name="G3 (Bethesda)">
        <title>Genome and transcriptome analysis of the beet armyworm Spodoptera exigua reveals targets for pest control. .</title>
        <authorList>
            <person name="Simon S."/>
            <person name="Breeschoten T."/>
            <person name="Jansen H.J."/>
            <person name="Dirks R.P."/>
            <person name="Schranz M.E."/>
            <person name="Ros V.I.D."/>
        </authorList>
    </citation>
    <scope>NUCLEOTIDE SEQUENCE</scope>
    <source>
        <strain evidence="3">TB_SE_WUR_2020</strain>
    </source>
</reference>
<evidence type="ECO:0000259" key="2">
    <source>
        <dbReference type="Pfam" id="PF11938"/>
    </source>
</evidence>
<dbReference type="InterPro" id="IPR021852">
    <property type="entry name" value="DUF3456"/>
</dbReference>
<organism evidence="3 4">
    <name type="scientific">Spodoptera exigua</name>
    <name type="common">Beet armyworm</name>
    <name type="synonym">Noctua fulgens</name>
    <dbReference type="NCBI Taxonomy" id="7107"/>
    <lineage>
        <taxon>Eukaryota</taxon>
        <taxon>Metazoa</taxon>
        <taxon>Ecdysozoa</taxon>
        <taxon>Arthropoda</taxon>
        <taxon>Hexapoda</taxon>
        <taxon>Insecta</taxon>
        <taxon>Pterygota</taxon>
        <taxon>Neoptera</taxon>
        <taxon>Endopterygota</taxon>
        <taxon>Lepidoptera</taxon>
        <taxon>Glossata</taxon>
        <taxon>Ditrysia</taxon>
        <taxon>Noctuoidea</taxon>
        <taxon>Noctuidae</taxon>
        <taxon>Amphipyrinae</taxon>
        <taxon>Spodoptera</taxon>
    </lineage>
</organism>
<feature type="domain" description="DUF3456" evidence="2">
    <location>
        <begin position="38"/>
        <end position="95"/>
    </location>
</feature>